<keyword evidence="5 7" id="KW-1133">Transmembrane helix</keyword>
<comment type="similarity">
    <text evidence="1 7">Belongs to the Lgt family.</text>
</comment>
<feature type="transmembrane region" description="Helical" evidence="7">
    <location>
        <begin position="171"/>
        <end position="190"/>
    </location>
</feature>
<dbReference type="Pfam" id="PF01790">
    <property type="entry name" value="LGT"/>
    <property type="match status" value="1"/>
</dbReference>
<dbReference type="UniPathway" id="UPA00664"/>
<dbReference type="Proteomes" id="UP000228920">
    <property type="component" value="Unassembled WGS sequence"/>
</dbReference>
<dbReference type="GO" id="GO:0005886">
    <property type="term" value="C:plasma membrane"/>
    <property type="evidence" value="ECO:0007669"/>
    <property type="project" value="UniProtKB-SubCell"/>
</dbReference>
<evidence type="ECO:0000256" key="1">
    <source>
        <dbReference type="ARBA" id="ARBA00007150"/>
    </source>
</evidence>
<comment type="function">
    <text evidence="7">Catalyzes the transfer of the diacylglyceryl group from phosphatidylglycerol to the sulfhydryl group of the N-terminal cysteine of a prolipoprotein, the first step in the formation of mature lipoproteins.</text>
</comment>
<proteinExistence type="inferred from homology"/>
<dbReference type="PANTHER" id="PTHR30589:SF0">
    <property type="entry name" value="PHOSPHATIDYLGLYCEROL--PROLIPOPROTEIN DIACYLGLYCERYL TRANSFERASE"/>
    <property type="match status" value="1"/>
</dbReference>
<evidence type="ECO:0000256" key="4">
    <source>
        <dbReference type="ARBA" id="ARBA00022692"/>
    </source>
</evidence>
<feature type="transmembrane region" description="Helical" evidence="7">
    <location>
        <begin position="125"/>
        <end position="142"/>
    </location>
</feature>
<keyword evidence="2 7" id="KW-1003">Cell membrane</keyword>
<keyword evidence="8" id="KW-0449">Lipoprotein</keyword>
<comment type="pathway">
    <text evidence="7">Protein modification; lipoprotein biosynthesis (diacylglyceryl transfer).</text>
</comment>
<name>A0A2M7TJ06_UNCKA</name>
<dbReference type="GO" id="GO:0008961">
    <property type="term" value="F:phosphatidylglycerol-prolipoprotein diacylglyceryl transferase activity"/>
    <property type="evidence" value="ECO:0007669"/>
    <property type="project" value="UniProtKB-UniRule"/>
</dbReference>
<feature type="transmembrane region" description="Helical" evidence="7">
    <location>
        <begin position="238"/>
        <end position="259"/>
    </location>
</feature>
<organism evidence="8 9">
    <name type="scientific">candidate division WWE3 bacterium CG_4_10_14_0_2_um_filter_41_14</name>
    <dbReference type="NCBI Taxonomy" id="1975072"/>
    <lineage>
        <taxon>Bacteria</taxon>
        <taxon>Katanobacteria</taxon>
    </lineage>
</organism>
<evidence type="ECO:0000256" key="6">
    <source>
        <dbReference type="ARBA" id="ARBA00023136"/>
    </source>
</evidence>
<evidence type="ECO:0000256" key="3">
    <source>
        <dbReference type="ARBA" id="ARBA00022679"/>
    </source>
</evidence>
<evidence type="ECO:0000313" key="8">
    <source>
        <dbReference type="EMBL" id="PIZ46415.1"/>
    </source>
</evidence>
<protein>
    <recommendedName>
        <fullName evidence="7">Phosphatidylglycerol--prolipoprotein diacylglyceryl transferase</fullName>
        <ecNumber evidence="7">2.5.1.145</ecNumber>
    </recommendedName>
</protein>
<feature type="transmembrane region" description="Helical" evidence="7">
    <location>
        <begin position="94"/>
        <end position="113"/>
    </location>
</feature>
<sequence length="268" mass="30553">MIFTNDLNPILFSGGPLPLRWYGLLFASGLALGYLVVHKAFKRNNFPLEHLESLLVYLFIGIVLGARLGEILFYEPAYYFGHPLEMIKIWKGGLASHGAAIGLFLAYFIWCRVHKIKFSKYVDSITLGIPVVAMFVRIGNFFNSEIYGYPTNGNFGVIFKRLGEDFPRHPAQLYEAALNLGIIALFFFLWKKGGTTSRPPMFFLFLYLLLYFGGRFILEIFKDLHTLPEGFPLSMGQVLSIIPVILALIYFFFFFFAPLKISASRPQK</sequence>
<comment type="caution">
    <text evidence="8">The sequence shown here is derived from an EMBL/GenBank/DDBJ whole genome shotgun (WGS) entry which is preliminary data.</text>
</comment>
<feature type="transmembrane region" description="Helical" evidence="7">
    <location>
        <begin position="20"/>
        <end position="41"/>
    </location>
</feature>
<evidence type="ECO:0000256" key="2">
    <source>
        <dbReference type="ARBA" id="ARBA00022475"/>
    </source>
</evidence>
<dbReference type="NCBIfam" id="TIGR00544">
    <property type="entry name" value="lgt"/>
    <property type="match status" value="1"/>
</dbReference>
<feature type="transmembrane region" description="Helical" evidence="7">
    <location>
        <begin position="53"/>
        <end position="74"/>
    </location>
</feature>
<feature type="binding site" evidence="7">
    <location>
        <position position="137"/>
    </location>
    <ligand>
        <name>a 1,2-diacyl-sn-glycero-3-phospho-(1'-sn-glycerol)</name>
        <dbReference type="ChEBI" id="CHEBI:64716"/>
    </ligand>
</feature>
<keyword evidence="4 7" id="KW-0812">Transmembrane</keyword>
<dbReference type="HAMAP" id="MF_01147">
    <property type="entry name" value="Lgt"/>
    <property type="match status" value="1"/>
</dbReference>
<keyword evidence="3 7" id="KW-0808">Transferase</keyword>
<reference evidence="9" key="1">
    <citation type="submission" date="2017-09" db="EMBL/GenBank/DDBJ databases">
        <title>Depth-based differentiation of microbial function through sediment-hosted aquifers and enrichment of novel symbionts in the deep terrestrial subsurface.</title>
        <authorList>
            <person name="Probst A.J."/>
            <person name="Ladd B."/>
            <person name="Jarett J.K."/>
            <person name="Geller-Mcgrath D.E."/>
            <person name="Sieber C.M.K."/>
            <person name="Emerson J.B."/>
            <person name="Anantharaman K."/>
            <person name="Thomas B.C."/>
            <person name="Malmstrom R."/>
            <person name="Stieglmeier M."/>
            <person name="Klingl A."/>
            <person name="Woyke T."/>
            <person name="Ryan C.M."/>
            <person name="Banfield J.F."/>
        </authorList>
    </citation>
    <scope>NUCLEOTIDE SEQUENCE [LARGE SCALE GENOMIC DNA]</scope>
</reference>
<accession>A0A2M7TJ06</accession>
<dbReference type="EMBL" id="PFNL01000100">
    <property type="protein sequence ID" value="PIZ46415.1"/>
    <property type="molecule type" value="Genomic_DNA"/>
</dbReference>
<dbReference type="PANTHER" id="PTHR30589">
    <property type="entry name" value="PROLIPOPROTEIN DIACYLGLYCERYL TRANSFERASE"/>
    <property type="match status" value="1"/>
</dbReference>
<keyword evidence="6 7" id="KW-0472">Membrane</keyword>
<dbReference type="GO" id="GO:0042158">
    <property type="term" value="P:lipoprotein biosynthetic process"/>
    <property type="evidence" value="ECO:0007669"/>
    <property type="project" value="UniProtKB-UniRule"/>
</dbReference>
<evidence type="ECO:0000256" key="5">
    <source>
        <dbReference type="ARBA" id="ARBA00022989"/>
    </source>
</evidence>
<dbReference type="EC" id="2.5.1.145" evidence="7"/>
<evidence type="ECO:0000256" key="7">
    <source>
        <dbReference type="HAMAP-Rule" id="MF_01147"/>
    </source>
</evidence>
<evidence type="ECO:0000313" key="9">
    <source>
        <dbReference type="Proteomes" id="UP000228920"/>
    </source>
</evidence>
<dbReference type="InterPro" id="IPR001640">
    <property type="entry name" value="Lgt"/>
</dbReference>
<dbReference type="AlphaFoldDB" id="A0A2M7TJ06"/>
<feature type="transmembrane region" description="Helical" evidence="7">
    <location>
        <begin position="202"/>
        <end position="218"/>
    </location>
</feature>
<comment type="catalytic activity">
    <reaction evidence="7">
        <text>L-cysteinyl-[prolipoprotein] + a 1,2-diacyl-sn-glycero-3-phospho-(1'-sn-glycerol) = an S-1,2-diacyl-sn-glyceryl-L-cysteinyl-[prolipoprotein] + sn-glycerol 1-phosphate + H(+)</text>
        <dbReference type="Rhea" id="RHEA:56712"/>
        <dbReference type="Rhea" id="RHEA-COMP:14679"/>
        <dbReference type="Rhea" id="RHEA-COMP:14680"/>
        <dbReference type="ChEBI" id="CHEBI:15378"/>
        <dbReference type="ChEBI" id="CHEBI:29950"/>
        <dbReference type="ChEBI" id="CHEBI:57685"/>
        <dbReference type="ChEBI" id="CHEBI:64716"/>
        <dbReference type="ChEBI" id="CHEBI:140658"/>
        <dbReference type="EC" id="2.5.1.145"/>
    </reaction>
</comment>
<comment type="subcellular location">
    <subcellularLocation>
        <location evidence="7">Cell membrane</location>
        <topology evidence="7">Multi-pass membrane protein</topology>
    </subcellularLocation>
</comment>
<gene>
    <name evidence="7 8" type="primary">lgt</name>
    <name evidence="8" type="ORF">COY32_03390</name>
</gene>